<evidence type="ECO:0000256" key="4">
    <source>
        <dbReference type="ARBA" id="ARBA00022448"/>
    </source>
</evidence>
<evidence type="ECO:0000256" key="12">
    <source>
        <dbReference type="ARBA" id="ARBA00033148"/>
    </source>
</evidence>
<keyword evidence="10" id="KW-1038">Host endoplasmic reticulum</keyword>
<organism evidence="13">
    <name type="scientific">Strawberry mild yellow edge-associated virus</name>
    <name type="common">SMYEaV</name>
    <dbReference type="NCBI Taxonomy" id="12187"/>
    <lineage>
        <taxon>Viruses</taxon>
        <taxon>Riboviria</taxon>
        <taxon>Orthornavirae</taxon>
        <taxon>Kitrinoviricota</taxon>
        <taxon>Alsuviricetes</taxon>
        <taxon>Tymovirales</taxon>
        <taxon>Alphaflexiviridae</taxon>
        <taxon>Potexvirus</taxon>
        <taxon>Potexvirus fragariae</taxon>
    </lineage>
</organism>
<evidence type="ECO:0000256" key="10">
    <source>
        <dbReference type="ARBA" id="ARBA00023184"/>
    </source>
</evidence>
<dbReference type="Pfam" id="PF02495">
    <property type="entry name" value="TGBp3"/>
    <property type="match status" value="1"/>
</dbReference>
<dbReference type="EMBL" id="KR350471">
    <property type="protein sequence ID" value="AKN20470.1"/>
    <property type="molecule type" value="Genomic_RNA"/>
</dbReference>
<keyword evidence="5" id="KW-0812">Transmembrane</keyword>
<dbReference type="InterPro" id="IPR003411">
    <property type="entry name" value="TGBp3"/>
</dbReference>
<evidence type="ECO:0000256" key="8">
    <source>
        <dbReference type="ARBA" id="ARBA00023031"/>
    </source>
</evidence>
<organismHost>
    <name type="scientific">Fragaria vesca</name>
    <name type="common">Woodland strawberry</name>
    <name type="synonym">Potentilla vesca</name>
    <dbReference type="NCBI Taxonomy" id="57918"/>
</organismHost>
<evidence type="ECO:0000256" key="11">
    <source>
        <dbReference type="ARBA" id="ARBA00025270"/>
    </source>
</evidence>
<evidence type="ECO:0000256" key="7">
    <source>
        <dbReference type="ARBA" id="ARBA00022989"/>
    </source>
</evidence>
<sequence>MRALDLILALITAAVVGYTIALVSNSGCYVHFDGRSATTTCPPGPWVESIANGLYTAGLARPHPESECERRQSSW</sequence>
<comment type="subcellular location">
    <subcellularLocation>
        <location evidence="1">Host endoplasmic reticulum membrane</location>
    </subcellularLocation>
</comment>
<dbReference type="GO" id="GO:0046740">
    <property type="term" value="P:transport of virus in host, cell to cell"/>
    <property type="evidence" value="ECO:0007669"/>
    <property type="project" value="UniProtKB-KW"/>
</dbReference>
<keyword evidence="6" id="KW-1043">Host membrane</keyword>
<keyword evidence="4" id="KW-0813">Transport</keyword>
<evidence type="ECO:0000256" key="5">
    <source>
        <dbReference type="ARBA" id="ARBA00022692"/>
    </source>
</evidence>
<comment type="function">
    <text evidence="11">Plays a role in viral cell-to-cell propagation, by facilitating genome transport to neighboring plant cells through plasmosdesmata. May induce the formation of granular vesicles derived from the Endoplasmic reticulum, which align on actin filaments.</text>
</comment>
<proteinExistence type="inferred from homology"/>
<dbReference type="GO" id="GO:0044167">
    <property type="term" value="C:host cell endoplasmic reticulum membrane"/>
    <property type="evidence" value="ECO:0007669"/>
    <property type="project" value="UniProtKB-SubCell"/>
</dbReference>
<protein>
    <recommendedName>
        <fullName evidence="3">Movement protein TGBp3</fullName>
    </recommendedName>
    <alternativeName>
        <fullName evidence="12">Triple gene block 3 protein</fullName>
    </alternativeName>
</protein>
<accession>A0A0H3YE14</accession>
<evidence type="ECO:0000256" key="2">
    <source>
        <dbReference type="ARBA" id="ARBA00010355"/>
    </source>
</evidence>
<comment type="similarity">
    <text evidence="2">Belongs to the Tymovirales TGBp3 protein family.</text>
</comment>
<evidence type="ECO:0000256" key="3">
    <source>
        <dbReference type="ARBA" id="ARBA00013812"/>
    </source>
</evidence>
<reference evidence="13" key="1">
    <citation type="submission" date="2015-04" db="EMBL/GenBank/DDBJ databases">
        <title>Molecular characterization of divergent strawberry mild yellow edge virus isolates from eastern Canada.</title>
        <authorList>
            <person name="Xiang Y."/>
            <person name="Bhagwat B."/>
            <person name="Bernardy M."/>
            <person name="Su L."/>
        </authorList>
    </citation>
    <scope>NUCLEOTIDE SEQUENCE</scope>
    <source>
        <strain evidence="13">AB41-02</strain>
    </source>
</reference>
<keyword evidence="8" id="KW-0916">Viral movement protein</keyword>
<name>A0A0H3YE14_SMYEA</name>
<keyword evidence="9" id="KW-0472">Membrane</keyword>
<evidence type="ECO:0000256" key="1">
    <source>
        <dbReference type="ARBA" id="ARBA00004625"/>
    </source>
</evidence>
<organismHost>
    <name type="scientific">Chenopodium quinoa</name>
    <name type="common">Quinoa</name>
    <dbReference type="NCBI Taxonomy" id="63459"/>
</organismHost>
<evidence type="ECO:0000256" key="9">
    <source>
        <dbReference type="ARBA" id="ARBA00023136"/>
    </source>
</evidence>
<evidence type="ECO:0000313" key="13">
    <source>
        <dbReference type="EMBL" id="AKN20470.1"/>
    </source>
</evidence>
<evidence type="ECO:0000256" key="6">
    <source>
        <dbReference type="ARBA" id="ARBA00022870"/>
    </source>
</evidence>
<organismHost>
    <name type="scientific">Rubus rosifolius</name>
    <dbReference type="NCBI Taxonomy" id="59498"/>
</organismHost>
<keyword evidence="7" id="KW-1133">Transmembrane helix</keyword>